<dbReference type="EMBL" id="CP076607">
    <property type="protein sequence ID" value="QWU16841.1"/>
    <property type="molecule type" value="Genomic_DNA"/>
</dbReference>
<comment type="catalytic activity">
    <reaction evidence="6">
        <text>(sulfur carrier)-H + L-cysteine = (sulfur carrier)-SH + L-alanine</text>
        <dbReference type="Rhea" id="RHEA:43892"/>
        <dbReference type="Rhea" id="RHEA-COMP:14737"/>
        <dbReference type="Rhea" id="RHEA-COMP:14739"/>
        <dbReference type="ChEBI" id="CHEBI:29917"/>
        <dbReference type="ChEBI" id="CHEBI:35235"/>
        <dbReference type="ChEBI" id="CHEBI:57972"/>
        <dbReference type="ChEBI" id="CHEBI:64428"/>
        <dbReference type="EC" id="2.8.1.7"/>
    </reaction>
</comment>
<organism evidence="9 10">
    <name type="scientific">Paenibacillus sophorae</name>
    <dbReference type="NCBI Taxonomy" id="1333845"/>
    <lineage>
        <taxon>Bacteria</taxon>
        <taxon>Bacillati</taxon>
        <taxon>Bacillota</taxon>
        <taxon>Bacilli</taxon>
        <taxon>Bacillales</taxon>
        <taxon>Paenibacillaceae</taxon>
        <taxon>Paenibacillus</taxon>
    </lineage>
</organism>
<dbReference type="OrthoDB" id="9804366at2"/>
<evidence type="ECO:0000256" key="6">
    <source>
        <dbReference type="ARBA" id="ARBA00050776"/>
    </source>
</evidence>
<dbReference type="InterPro" id="IPR000192">
    <property type="entry name" value="Aminotrans_V_dom"/>
</dbReference>
<keyword evidence="5" id="KW-0663">Pyridoxal phosphate</keyword>
<dbReference type="InterPro" id="IPR015422">
    <property type="entry name" value="PyrdxlP-dep_Trfase_small"/>
</dbReference>
<dbReference type="STRING" id="1333845.SAMN04487895_11138"/>
<evidence type="ECO:0000256" key="2">
    <source>
        <dbReference type="ARBA" id="ARBA00010447"/>
    </source>
</evidence>
<proteinExistence type="inferred from homology"/>
<dbReference type="Gene3D" id="3.90.1150.10">
    <property type="entry name" value="Aspartate Aminotransferase, domain 1"/>
    <property type="match status" value="1"/>
</dbReference>
<dbReference type="GO" id="GO:0016829">
    <property type="term" value="F:lyase activity"/>
    <property type="evidence" value="ECO:0007669"/>
    <property type="project" value="UniProtKB-KW"/>
</dbReference>
<dbReference type="InterPro" id="IPR015424">
    <property type="entry name" value="PyrdxlP-dep_Trfase"/>
</dbReference>
<dbReference type="InterPro" id="IPR015421">
    <property type="entry name" value="PyrdxlP-dep_Trfase_major"/>
</dbReference>
<evidence type="ECO:0000259" key="7">
    <source>
        <dbReference type="Pfam" id="PF00266"/>
    </source>
</evidence>
<reference evidence="8 11" key="2">
    <citation type="submission" date="2021-06" db="EMBL/GenBank/DDBJ databases">
        <title>Whole genome sequence of Paenibacillus sophorae DSM23020 for comparative genomics.</title>
        <authorList>
            <person name="Kim M.-J."/>
            <person name="Lee G."/>
            <person name="Shin J.-H."/>
        </authorList>
    </citation>
    <scope>NUCLEOTIDE SEQUENCE [LARGE SCALE GENOMIC DNA]</scope>
    <source>
        <strain evidence="8 11">DSM 23020</strain>
    </source>
</reference>
<keyword evidence="11" id="KW-1185">Reference proteome</keyword>
<evidence type="ECO:0000256" key="3">
    <source>
        <dbReference type="ARBA" id="ARBA00012239"/>
    </source>
</evidence>
<evidence type="ECO:0000313" key="11">
    <source>
        <dbReference type="Proteomes" id="UP000683429"/>
    </source>
</evidence>
<accession>A0A1H8S8B4</accession>
<evidence type="ECO:0000313" key="9">
    <source>
        <dbReference type="EMBL" id="SEO74766.1"/>
    </source>
</evidence>
<dbReference type="GO" id="GO:0031071">
    <property type="term" value="F:cysteine desulfurase activity"/>
    <property type="evidence" value="ECO:0007669"/>
    <property type="project" value="UniProtKB-EC"/>
</dbReference>
<evidence type="ECO:0000313" key="8">
    <source>
        <dbReference type="EMBL" id="QWU16841.1"/>
    </source>
</evidence>
<dbReference type="InterPro" id="IPR010970">
    <property type="entry name" value="Cys_dSase_SufS"/>
</dbReference>
<dbReference type="GO" id="GO:0030170">
    <property type="term" value="F:pyridoxal phosphate binding"/>
    <property type="evidence" value="ECO:0007669"/>
    <property type="project" value="InterPro"/>
</dbReference>
<dbReference type="NCBIfam" id="NF041166">
    <property type="entry name" value="f2_encap_cargo1"/>
    <property type="match status" value="1"/>
</dbReference>
<dbReference type="EC" id="2.8.1.7" evidence="3"/>
<evidence type="ECO:0000313" key="10">
    <source>
        <dbReference type="Proteomes" id="UP000198809"/>
    </source>
</evidence>
<comment type="cofactor">
    <cofactor evidence="1">
        <name>pyridoxal 5'-phosphate</name>
        <dbReference type="ChEBI" id="CHEBI:597326"/>
    </cofactor>
</comment>
<dbReference type="NCBIfam" id="TIGR01979">
    <property type="entry name" value="sufS"/>
    <property type="match status" value="1"/>
</dbReference>
<evidence type="ECO:0000256" key="4">
    <source>
        <dbReference type="ARBA" id="ARBA00022679"/>
    </source>
</evidence>
<dbReference type="AlphaFoldDB" id="A0A1H8S8B4"/>
<dbReference type="EMBL" id="FODH01000011">
    <property type="protein sequence ID" value="SEO74766.1"/>
    <property type="molecule type" value="Genomic_DNA"/>
</dbReference>
<sequence>MTTNSNHPSLPDPSVLAALASAYFPEFSSGEAAEAASAAPELAPSVQELAPSVQNTIPSPPAFAPSVQEISPAGQSYNGLWTEADFLRAIPGAFELNNEGTSSLPGSYAPSVEFSSGNHAPSAVSAPSLSFGSFDVNAVRNDFPILAEKVNGKNLVWLDNAATTHKPRQVIERIKYYYEHENSNVHRAAHELAARSTDAYEGAREKAARFLNAPSAKEIVFVRGATEGINLVASSYAKHHLQKDDEILITWLEHHANIVPWQLVCEETGAKLRVVPVDESGQILLDEYVKLLSSRTKFVSLTHVSNALGTVTPVAEMVSLAHRYGAKVLVDGAQAVSHLKVDVQALDADFYVFSGHKVFGPTGIGVLYGKPEALESMRPYQGGGNMIVDVTFEKTIVHPAPARFEAGTGNIADAVGLGAALDYVSSIGLDVINRYEHFLLEYGIESLSRVPGLRLIGTAKEKAGVLSFVLSGYTTEEVGKALSNEGIAVRSGHHCAQPILRRFGLESAVRPSLALYNTCGEIDALVSVLLKLKHS</sequence>
<dbReference type="GO" id="GO:0006534">
    <property type="term" value="P:cysteine metabolic process"/>
    <property type="evidence" value="ECO:0007669"/>
    <property type="project" value="InterPro"/>
</dbReference>
<name>A0A1H8S8B4_9BACL</name>
<gene>
    <name evidence="8" type="ORF">KP014_06440</name>
    <name evidence="9" type="ORF">SAMN04487895_11138</name>
</gene>
<dbReference type="Pfam" id="PF00266">
    <property type="entry name" value="Aminotran_5"/>
    <property type="match status" value="1"/>
</dbReference>
<keyword evidence="9" id="KW-0456">Lyase</keyword>
<comment type="similarity">
    <text evidence="2">Belongs to the class-V pyridoxal-phosphate-dependent aminotransferase family. Csd subfamily.</text>
</comment>
<dbReference type="Gene3D" id="3.40.640.10">
    <property type="entry name" value="Type I PLP-dependent aspartate aminotransferase-like (Major domain)"/>
    <property type="match status" value="1"/>
</dbReference>
<dbReference type="PANTHER" id="PTHR43586:SF8">
    <property type="entry name" value="CYSTEINE DESULFURASE 1, CHLOROPLASTIC"/>
    <property type="match status" value="1"/>
</dbReference>
<evidence type="ECO:0000256" key="5">
    <source>
        <dbReference type="ARBA" id="ARBA00022898"/>
    </source>
</evidence>
<feature type="domain" description="Aminotransferase class V" evidence="7">
    <location>
        <begin position="156"/>
        <end position="525"/>
    </location>
</feature>
<dbReference type="PANTHER" id="PTHR43586">
    <property type="entry name" value="CYSTEINE DESULFURASE"/>
    <property type="match status" value="1"/>
</dbReference>
<dbReference type="SUPFAM" id="SSF53383">
    <property type="entry name" value="PLP-dependent transferases"/>
    <property type="match status" value="1"/>
</dbReference>
<dbReference type="RefSeq" id="WP_090834440.1">
    <property type="nucleotide sequence ID" value="NZ_CP076607.1"/>
</dbReference>
<evidence type="ECO:0000256" key="1">
    <source>
        <dbReference type="ARBA" id="ARBA00001933"/>
    </source>
</evidence>
<reference evidence="9 10" key="1">
    <citation type="submission" date="2016-10" db="EMBL/GenBank/DDBJ databases">
        <authorList>
            <person name="de Groot N.N."/>
        </authorList>
    </citation>
    <scope>NUCLEOTIDE SEQUENCE [LARGE SCALE GENOMIC DNA]</scope>
    <source>
        <strain evidence="9 10">CGMCC 1.10238</strain>
    </source>
</reference>
<keyword evidence="4" id="KW-0808">Transferase</keyword>
<dbReference type="CDD" id="cd06453">
    <property type="entry name" value="SufS_like"/>
    <property type="match status" value="1"/>
</dbReference>
<dbReference type="Proteomes" id="UP000198809">
    <property type="component" value="Unassembled WGS sequence"/>
</dbReference>
<dbReference type="Proteomes" id="UP000683429">
    <property type="component" value="Chromosome"/>
</dbReference>
<protein>
    <recommendedName>
        <fullName evidence="3">cysteine desulfurase</fullName>
        <ecNumber evidence="3">2.8.1.7</ecNumber>
    </recommendedName>
</protein>